<protein>
    <submittedName>
        <fullName evidence="4">Molybdenum cofactor biosynthesis protein</fullName>
    </submittedName>
</protein>
<accession>A0A7I7R120</accession>
<dbReference type="NCBIfam" id="TIGR00177">
    <property type="entry name" value="molyb_syn"/>
    <property type="match status" value="1"/>
</dbReference>
<dbReference type="SUPFAM" id="SSF53218">
    <property type="entry name" value="Molybdenum cofactor biosynthesis proteins"/>
    <property type="match status" value="1"/>
</dbReference>
<dbReference type="EMBL" id="AP022588">
    <property type="protein sequence ID" value="BBY31917.1"/>
    <property type="molecule type" value="Genomic_DNA"/>
</dbReference>
<evidence type="ECO:0000256" key="1">
    <source>
        <dbReference type="ARBA" id="ARBA00005046"/>
    </source>
</evidence>
<name>A0A7I7R120_9MYCO</name>
<dbReference type="Proteomes" id="UP000467193">
    <property type="component" value="Chromosome"/>
</dbReference>
<evidence type="ECO:0000313" key="5">
    <source>
        <dbReference type="Proteomes" id="UP000467193"/>
    </source>
</evidence>
<evidence type="ECO:0000256" key="2">
    <source>
        <dbReference type="ARBA" id="ARBA00023150"/>
    </source>
</evidence>
<dbReference type="PANTHER" id="PTHR43764">
    <property type="entry name" value="MOLYBDENUM COFACTOR BIOSYNTHESIS"/>
    <property type="match status" value="1"/>
</dbReference>
<dbReference type="AlphaFoldDB" id="A0A7I7R120"/>
<comment type="pathway">
    <text evidence="1">Cofactor biosynthesis; molybdopterin biosynthesis.</text>
</comment>
<dbReference type="Pfam" id="PF00994">
    <property type="entry name" value="MoCF_biosynth"/>
    <property type="match status" value="1"/>
</dbReference>
<sequence length="163" mass="16701">MTAARPRTARVVIASTRAATGVYEDRTGPVIVEWLRDRGFDVPAPIVVADGMAVSRALIEAIGEKVDLVLTSGGTGISPTDGTADATAAIVDYQIPGLADAIRRSGLPHVPTSVLSRGVCGVRDGILVVNLPGSTGGVKDGLGVLDEVLDHALDQLAGGDHSR</sequence>
<dbReference type="InterPro" id="IPR001453">
    <property type="entry name" value="MoaB/Mog_dom"/>
</dbReference>
<dbReference type="PANTHER" id="PTHR43764:SF1">
    <property type="entry name" value="MOLYBDOPTERIN MOLYBDOTRANSFERASE"/>
    <property type="match status" value="1"/>
</dbReference>
<organism evidence="4 5">
    <name type="scientific">Mycolicibacterium sediminis</name>
    <dbReference type="NCBI Taxonomy" id="1286180"/>
    <lineage>
        <taxon>Bacteria</taxon>
        <taxon>Bacillati</taxon>
        <taxon>Actinomycetota</taxon>
        <taxon>Actinomycetes</taxon>
        <taxon>Mycobacteriales</taxon>
        <taxon>Mycobacteriaceae</taxon>
        <taxon>Mycolicibacterium</taxon>
    </lineage>
</organism>
<dbReference type="Gene3D" id="3.40.980.10">
    <property type="entry name" value="MoaB/Mog-like domain"/>
    <property type="match status" value="1"/>
</dbReference>
<keyword evidence="2" id="KW-0501">Molybdenum cofactor biosynthesis</keyword>
<dbReference type="GO" id="GO:0006777">
    <property type="term" value="P:Mo-molybdopterin cofactor biosynthetic process"/>
    <property type="evidence" value="ECO:0007669"/>
    <property type="project" value="UniProtKB-KW"/>
</dbReference>
<reference evidence="4 5" key="1">
    <citation type="journal article" date="2019" name="Emerg. Microbes Infect.">
        <title>Comprehensive subspecies identification of 175 nontuberculous mycobacteria species based on 7547 genomic profiles.</title>
        <authorList>
            <person name="Matsumoto Y."/>
            <person name="Kinjo T."/>
            <person name="Motooka D."/>
            <person name="Nabeya D."/>
            <person name="Jung N."/>
            <person name="Uechi K."/>
            <person name="Horii T."/>
            <person name="Iida T."/>
            <person name="Fujita J."/>
            <person name="Nakamura S."/>
        </authorList>
    </citation>
    <scope>NUCLEOTIDE SEQUENCE [LARGE SCALE GENOMIC DNA]</scope>
    <source>
        <strain evidence="4 5">JCM 17899</strain>
    </source>
</reference>
<keyword evidence="5" id="KW-1185">Reference proteome</keyword>
<feature type="domain" description="MoaB/Mog" evidence="3">
    <location>
        <begin position="10"/>
        <end position="152"/>
    </location>
</feature>
<dbReference type="SMART" id="SM00852">
    <property type="entry name" value="MoCF_biosynth"/>
    <property type="match status" value="1"/>
</dbReference>
<dbReference type="InterPro" id="IPR036425">
    <property type="entry name" value="MoaB/Mog-like_dom_sf"/>
</dbReference>
<evidence type="ECO:0000259" key="3">
    <source>
        <dbReference type="SMART" id="SM00852"/>
    </source>
</evidence>
<dbReference type="KEGG" id="msei:MSEDJ_60130"/>
<proteinExistence type="predicted"/>
<evidence type="ECO:0000313" key="4">
    <source>
        <dbReference type="EMBL" id="BBY31917.1"/>
    </source>
</evidence>
<dbReference type="InterPro" id="IPR051920">
    <property type="entry name" value="MPT_Adenylyltrnsfr/MoaC-Rel"/>
</dbReference>
<dbReference type="RefSeq" id="WP_163801324.1">
    <property type="nucleotide sequence ID" value="NZ_AP022588.1"/>
</dbReference>
<dbReference type="CDD" id="cd00886">
    <property type="entry name" value="MogA_MoaB"/>
    <property type="match status" value="1"/>
</dbReference>
<gene>
    <name evidence="4" type="ORF">MSEDJ_60130</name>
</gene>